<evidence type="ECO:0000256" key="4">
    <source>
        <dbReference type="ARBA" id="ARBA00022692"/>
    </source>
</evidence>
<evidence type="ECO:0000256" key="6">
    <source>
        <dbReference type="ARBA" id="ARBA00023136"/>
    </source>
</evidence>
<keyword evidence="5 7" id="KW-1133">Transmembrane helix</keyword>
<accession>A0A3D9I5S3</accession>
<dbReference type="InterPro" id="IPR051907">
    <property type="entry name" value="DoxX-like_oxidoreductase"/>
</dbReference>
<dbReference type="EMBL" id="QRDY01000011">
    <property type="protein sequence ID" value="RED57118.1"/>
    <property type="molecule type" value="Genomic_DNA"/>
</dbReference>
<name>A0A3D9I5S3_9BACL</name>
<dbReference type="Proteomes" id="UP000256869">
    <property type="component" value="Unassembled WGS sequence"/>
</dbReference>
<evidence type="ECO:0000313" key="9">
    <source>
        <dbReference type="Proteomes" id="UP000256869"/>
    </source>
</evidence>
<evidence type="ECO:0000256" key="3">
    <source>
        <dbReference type="ARBA" id="ARBA00022475"/>
    </source>
</evidence>
<dbReference type="AlphaFoldDB" id="A0A3D9I5S3"/>
<proteinExistence type="inferred from homology"/>
<evidence type="ECO:0000256" key="5">
    <source>
        <dbReference type="ARBA" id="ARBA00022989"/>
    </source>
</evidence>
<protein>
    <submittedName>
        <fullName evidence="8">Putative oxidoreductase</fullName>
    </submittedName>
</protein>
<reference evidence="8 9" key="1">
    <citation type="submission" date="2018-07" db="EMBL/GenBank/DDBJ databases">
        <title>Genomic Encyclopedia of Type Strains, Phase III (KMG-III): the genomes of soil and plant-associated and newly described type strains.</title>
        <authorList>
            <person name="Whitman W."/>
        </authorList>
    </citation>
    <scope>NUCLEOTIDE SEQUENCE [LARGE SCALE GENOMIC DNA]</scope>
    <source>
        <strain evidence="8 9">CECT 8236</strain>
    </source>
</reference>
<dbReference type="Pfam" id="PF07681">
    <property type="entry name" value="DoxX"/>
    <property type="match status" value="1"/>
</dbReference>
<evidence type="ECO:0000256" key="1">
    <source>
        <dbReference type="ARBA" id="ARBA00004651"/>
    </source>
</evidence>
<keyword evidence="9" id="KW-1185">Reference proteome</keyword>
<evidence type="ECO:0000256" key="7">
    <source>
        <dbReference type="SAM" id="Phobius"/>
    </source>
</evidence>
<dbReference type="PANTHER" id="PTHR33452">
    <property type="entry name" value="OXIDOREDUCTASE CATD-RELATED"/>
    <property type="match status" value="1"/>
</dbReference>
<feature type="transmembrane region" description="Helical" evidence="7">
    <location>
        <begin position="106"/>
        <end position="127"/>
    </location>
</feature>
<dbReference type="RefSeq" id="WP_115994022.1">
    <property type="nucleotide sequence ID" value="NZ_QRDY01000011.1"/>
</dbReference>
<feature type="transmembrane region" description="Helical" evidence="7">
    <location>
        <begin position="61"/>
        <end position="86"/>
    </location>
</feature>
<evidence type="ECO:0000256" key="2">
    <source>
        <dbReference type="ARBA" id="ARBA00006679"/>
    </source>
</evidence>
<keyword evidence="3" id="KW-1003">Cell membrane</keyword>
<dbReference type="InterPro" id="IPR032808">
    <property type="entry name" value="DoxX"/>
</dbReference>
<sequence length="133" mass="13975">MMEWGLLILRVIVGLLFAGHAMQKLAGWFGGYGIAGTGGFFESIGLKPGRTMAILAGLSELVGGLLFAVGLLTPLAAALLVLIMLISIIKVHGKHGLWVTQNGYEYNLVLIAVAIAVALIGPGDYSIDAIWVN</sequence>
<comment type="similarity">
    <text evidence="2">Belongs to the DoxX family.</text>
</comment>
<keyword evidence="6 7" id="KW-0472">Membrane</keyword>
<evidence type="ECO:0000313" key="8">
    <source>
        <dbReference type="EMBL" id="RED57118.1"/>
    </source>
</evidence>
<comment type="caution">
    <text evidence="8">The sequence shown here is derived from an EMBL/GenBank/DDBJ whole genome shotgun (WGS) entry which is preliminary data.</text>
</comment>
<comment type="subcellular location">
    <subcellularLocation>
        <location evidence="1">Cell membrane</location>
        <topology evidence="1">Multi-pass membrane protein</topology>
    </subcellularLocation>
</comment>
<dbReference type="GO" id="GO:0005886">
    <property type="term" value="C:plasma membrane"/>
    <property type="evidence" value="ECO:0007669"/>
    <property type="project" value="UniProtKB-SubCell"/>
</dbReference>
<dbReference type="PANTHER" id="PTHR33452:SF10">
    <property type="entry name" value="OXIDOREDUCTASE MHQP-RELATED"/>
    <property type="match status" value="1"/>
</dbReference>
<gene>
    <name evidence="8" type="ORF">DFP95_11129</name>
</gene>
<keyword evidence="4 7" id="KW-0812">Transmembrane</keyword>
<organism evidence="8 9">
    <name type="scientific">Cohnella lupini</name>
    <dbReference type="NCBI Taxonomy" id="1294267"/>
    <lineage>
        <taxon>Bacteria</taxon>
        <taxon>Bacillati</taxon>
        <taxon>Bacillota</taxon>
        <taxon>Bacilli</taxon>
        <taxon>Bacillales</taxon>
        <taxon>Paenibacillaceae</taxon>
        <taxon>Cohnella</taxon>
    </lineage>
</organism>